<keyword evidence="3" id="KW-1185">Reference proteome</keyword>
<evidence type="ECO:0000313" key="3">
    <source>
        <dbReference type="Proteomes" id="UP000023435"/>
    </source>
</evidence>
<dbReference type="AlphaFoldDB" id="A0A120AG68"/>
<sequence length="237" mass="24306">MIALIAVLTCPLWLMTACKDKGSAADGGGEGEPGQSLPTPEGASRGGVTGMPDRPGPGQIGLPEVDPNAPPALDENGNPIAPVEPTDPAALPVDGTLPIAAPADSNAPPAMPAEPSAEDAVAVIRDYYAAINGKNFERAYALWSDGGRASGQTPQQFADGFAETAGVSVEVMPPGRIDAGAGQRYIEVPVAIASTQRDGSQHKYVGAYTLRRAVVDGASDAQRAWRIGSADIREVKP</sequence>
<evidence type="ECO:0000313" key="2">
    <source>
        <dbReference type="EMBL" id="KWS04117.1"/>
    </source>
</evidence>
<accession>A0A120AG68</accession>
<organism evidence="2 3">
    <name type="scientific">Lysobacter capsici AZ78</name>
    <dbReference type="NCBI Taxonomy" id="1444315"/>
    <lineage>
        <taxon>Bacteria</taxon>
        <taxon>Pseudomonadati</taxon>
        <taxon>Pseudomonadota</taxon>
        <taxon>Gammaproteobacteria</taxon>
        <taxon>Lysobacterales</taxon>
        <taxon>Lysobacteraceae</taxon>
        <taxon>Lysobacter</taxon>
    </lineage>
</organism>
<evidence type="ECO:0000256" key="1">
    <source>
        <dbReference type="SAM" id="MobiDB-lite"/>
    </source>
</evidence>
<dbReference type="SUPFAM" id="SSF54427">
    <property type="entry name" value="NTF2-like"/>
    <property type="match status" value="1"/>
</dbReference>
<name>A0A120AG68_9GAMM</name>
<dbReference type="Proteomes" id="UP000023435">
    <property type="component" value="Unassembled WGS sequence"/>
</dbReference>
<gene>
    <name evidence="2" type="ORF">AZ78_1666</name>
</gene>
<dbReference type="InterPro" id="IPR032710">
    <property type="entry name" value="NTF2-like_dom_sf"/>
</dbReference>
<feature type="region of interest" description="Disordered" evidence="1">
    <location>
        <begin position="21"/>
        <end position="114"/>
    </location>
</feature>
<protein>
    <submittedName>
        <fullName evidence="2">Uncharacterized protein</fullName>
    </submittedName>
</protein>
<proteinExistence type="predicted"/>
<reference evidence="2 3" key="1">
    <citation type="journal article" date="2014" name="Genome Announc.">
        <title>Draft Genome Sequence of Lysobacter capsici AZ78, a Bacterium Antagonistic to Plant-Pathogenic Oomycetes.</title>
        <authorList>
            <person name="Puopolo G."/>
            <person name="Sonego P."/>
            <person name="Engelen K."/>
            <person name="Pertot I."/>
        </authorList>
    </citation>
    <scope>NUCLEOTIDE SEQUENCE [LARGE SCALE GENOMIC DNA]</scope>
    <source>
        <strain evidence="2 3">AZ78</strain>
    </source>
</reference>
<dbReference type="EMBL" id="JAJA02000001">
    <property type="protein sequence ID" value="KWS04117.1"/>
    <property type="molecule type" value="Genomic_DNA"/>
</dbReference>
<comment type="caution">
    <text evidence="2">The sequence shown here is derived from an EMBL/GenBank/DDBJ whole genome shotgun (WGS) entry which is preliminary data.</text>
</comment>